<proteinExistence type="predicted"/>
<dbReference type="OrthoDB" id="667577at2759"/>
<dbReference type="Proteomes" id="UP000054270">
    <property type="component" value="Unassembled WGS sequence"/>
</dbReference>
<sequence>MAPRAASNKASAAEKPAKKVKSTGGGGAKKKLSAFNKFMQSEMARLKETEPDMQHKDRFKLATTNWKTSKENPKAA</sequence>
<dbReference type="AlphaFoldDB" id="A0A0D2LKX8"/>
<keyword evidence="4" id="KW-1185">Reference proteome</keyword>
<evidence type="ECO:0000313" key="3">
    <source>
        <dbReference type="EMBL" id="KJA28482.1"/>
    </source>
</evidence>
<accession>A0A0D2LKX8</accession>
<name>A0A0D2LKX8_HYPSF</name>
<dbReference type="OMA" id="MPHKERF"/>
<dbReference type="SUPFAM" id="SSF47095">
    <property type="entry name" value="HMG-box"/>
    <property type="match status" value="1"/>
</dbReference>
<feature type="region of interest" description="Disordered" evidence="1">
    <location>
        <begin position="1"/>
        <end position="76"/>
    </location>
</feature>
<feature type="compositionally biased region" description="Basic and acidic residues" evidence="1">
    <location>
        <begin position="44"/>
        <end position="60"/>
    </location>
</feature>
<organism evidence="3 4">
    <name type="scientific">Hypholoma sublateritium (strain FD-334 SS-4)</name>
    <dbReference type="NCBI Taxonomy" id="945553"/>
    <lineage>
        <taxon>Eukaryota</taxon>
        <taxon>Fungi</taxon>
        <taxon>Dikarya</taxon>
        <taxon>Basidiomycota</taxon>
        <taxon>Agaricomycotina</taxon>
        <taxon>Agaricomycetes</taxon>
        <taxon>Agaricomycetidae</taxon>
        <taxon>Agaricales</taxon>
        <taxon>Agaricineae</taxon>
        <taxon>Strophariaceae</taxon>
        <taxon>Hypholoma</taxon>
    </lineage>
</organism>
<dbReference type="InterPro" id="IPR036910">
    <property type="entry name" value="HMG_box_dom_sf"/>
</dbReference>
<evidence type="ECO:0000313" key="4">
    <source>
        <dbReference type="Proteomes" id="UP000054270"/>
    </source>
</evidence>
<feature type="domain" description="YABBY protein C-terminal" evidence="2">
    <location>
        <begin position="30"/>
        <end position="68"/>
    </location>
</feature>
<evidence type="ECO:0000259" key="2">
    <source>
        <dbReference type="Pfam" id="PF04690"/>
    </source>
</evidence>
<gene>
    <name evidence="3" type="ORF">HYPSUDRAFT_129262</name>
</gene>
<dbReference type="Pfam" id="PF04690">
    <property type="entry name" value="YABBY"/>
    <property type="match status" value="1"/>
</dbReference>
<dbReference type="Gene3D" id="1.10.30.10">
    <property type="entry name" value="High mobility group box domain"/>
    <property type="match status" value="1"/>
</dbReference>
<dbReference type="InterPro" id="IPR056775">
    <property type="entry name" value="YABBY_C"/>
</dbReference>
<evidence type="ECO:0000256" key="1">
    <source>
        <dbReference type="SAM" id="MobiDB-lite"/>
    </source>
</evidence>
<feature type="compositionally biased region" description="Low complexity" evidence="1">
    <location>
        <begin position="1"/>
        <end position="14"/>
    </location>
</feature>
<dbReference type="EMBL" id="KN817521">
    <property type="protein sequence ID" value="KJA28482.1"/>
    <property type="molecule type" value="Genomic_DNA"/>
</dbReference>
<protein>
    <recommendedName>
        <fullName evidence="2">YABBY protein C-terminal domain-containing protein</fullName>
    </recommendedName>
</protein>
<reference evidence="4" key="1">
    <citation type="submission" date="2014-04" db="EMBL/GenBank/DDBJ databases">
        <title>Evolutionary Origins and Diversification of the Mycorrhizal Mutualists.</title>
        <authorList>
            <consortium name="DOE Joint Genome Institute"/>
            <consortium name="Mycorrhizal Genomics Consortium"/>
            <person name="Kohler A."/>
            <person name="Kuo A."/>
            <person name="Nagy L.G."/>
            <person name="Floudas D."/>
            <person name="Copeland A."/>
            <person name="Barry K.W."/>
            <person name="Cichocki N."/>
            <person name="Veneault-Fourrey C."/>
            <person name="LaButti K."/>
            <person name="Lindquist E.A."/>
            <person name="Lipzen A."/>
            <person name="Lundell T."/>
            <person name="Morin E."/>
            <person name="Murat C."/>
            <person name="Riley R."/>
            <person name="Ohm R."/>
            <person name="Sun H."/>
            <person name="Tunlid A."/>
            <person name="Henrissat B."/>
            <person name="Grigoriev I.V."/>
            <person name="Hibbett D.S."/>
            <person name="Martin F."/>
        </authorList>
    </citation>
    <scope>NUCLEOTIDE SEQUENCE [LARGE SCALE GENOMIC DNA]</scope>
    <source>
        <strain evidence="4">FD-334 SS-4</strain>
    </source>
</reference>